<dbReference type="Pfam" id="PF09362">
    <property type="entry name" value="DUF1996"/>
    <property type="match status" value="1"/>
</dbReference>
<organism evidence="2 3">
    <name type="scientific">Rhizodiscina lignyota</name>
    <dbReference type="NCBI Taxonomy" id="1504668"/>
    <lineage>
        <taxon>Eukaryota</taxon>
        <taxon>Fungi</taxon>
        <taxon>Dikarya</taxon>
        <taxon>Ascomycota</taxon>
        <taxon>Pezizomycotina</taxon>
        <taxon>Dothideomycetes</taxon>
        <taxon>Pleosporomycetidae</taxon>
        <taxon>Aulographales</taxon>
        <taxon>Rhizodiscinaceae</taxon>
        <taxon>Rhizodiscina</taxon>
    </lineage>
</organism>
<keyword evidence="3" id="KW-1185">Reference proteome</keyword>
<sequence length="469" mass="50584">IAAGLLAALTAPADAYIRFNCATNIVEERADPLVDPYKVSGHVHKIAGGNAWNMNRYMDYDELRSAKCSSCLIKQDLSNYWTPKLYYHAQNGSFINVPMVGDSASDLNGGMVVYYQQRGPDTSNLTAFPEGFRMLAGDTTKRNFTGDFPAEAVNFACLGSNQPETNYLPNYNCPDGLRAQLYFPSCWNGEVDSPDHKSHMSYPASGAHDNGPCPASHPTQTISLFFEVLYASYLFADDWYGDKQPFVFSNGDPTGYGFHGDFLNGWEVEALQQVTDQCNSDAAFGSTAKSDCPPIDEFTSDEMMNCKVPSQVDEPIRGVLSKLPGCNPVQYGPAPAKMATCSGVVTTISSDTQVEDATFTDETGKGWSYVGCATDSSTTRTFDGATTIYSAGVGDTMTVDYCLNFCKDYTYAGIEYGSQCYCGNTLASAAAPKAGELGSCNMPCNGNSTQFCGGNWALSSYKKCSGSSC</sequence>
<feature type="non-terminal residue" evidence="2">
    <location>
        <position position="469"/>
    </location>
</feature>
<accession>A0A9P4IQI5</accession>
<dbReference type="SMART" id="SM00321">
    <property type="entry name" value="WSC"/>
    <property type="match status" value="1"/>
</dbReference>
<evidence type="ECO:0000313" key="3">
    <source>
        <dbReference type="Proteomes" id="UP000799772"/>
    </source>
</evidence>
<dbReference type="Proteomes" id="UP000799772">
    <property type="component" value="Unassembled WGS sequence"/>
</dbReference>
<reference evidence="2" key="1">
    <citation type="journal article" date="2020" name="Stud. Mycol.">
        <title>101 Dothideomycetes genomes: a test case for predicting lifestyles and emergence of pathogens.</title>
        <authorList>
            <person name="Haridas S."/>
            <person name="Albert R."/>
            <person name="Binder M."/>
            <person name="Bloem J."/>
            <person name="Labutti K."/>
            <person name="Salamov A."/>
            <person name="Andreopoulos B."/>
            <person name="Baker S."/>
            <person name="Barry K."/>
            <person name="Bills G."/>
            <person name="Bluhm B."/>
            <person name="Cannon C."/>
            <person name="Castanera R."/>
            <person name="Culley D."/>
            <person name="Daum C."/>
            <person name="Ezra D."/>
            <person name="Gonzalez J."/>
            <person name="Henrissat B."/>
            <person name="Kuo A."/>
            <person name="Liang C."/>
            <person name="Lipzen A."/>
            <person name="Lutzoni F."/>
            <person name="Magnuson J."/>
            <person name="Mondo S."/>
            <person name="Nolan M."/>
            <person name="Ohm R."/>
            <person name="Pangilinan J."/>
            <person name="Park H.-J."/>
            <person name="Ramirez L."/>
            <person name="Alfaro M."/>
            <person name="Sun H."/>
            <person name="Tritt A."/>
            <person name="Yoshinaga Y."/>
            <person name="Zwiers L.-H."/>
            <person name="Turgeon B."/>
            <person name="Goodwin S."/>
            <person name="Spatafora J."/>
            <person name="Crous P."/>
            <person name="Grigoriev I."/>
        </authorList>
    </citation>
    <scope>NUCLEOTIDE SEQUENCE</scope>
    <source>
        <strain evidence="2">CBS 133067</strain>
    </source>
</reference>
<name>A0A9P4IQI5_9PEZI</name>
<dbReference type="EMBL" id="ML978122">
    <property type="protein sequence ID" value="KAF2102406.1"/>
    <property type="molecule type" value="Genomic_DNA"/>
</dbReference>
<dbReference type="OrthoDB" id="74764at2759"/>
<evidence type="ECO:0000259" key="1">
    <source>
        <dbReference type="PROSITE" id="PS51212"/>
    </source>
</evidence>
<dbReference type="InterPro" id="IPR002889">
    <property type="entry name" value="WSC_carb-bd"/>
</dbReference>
<evidence type="ECO:0000313" key="2">
    <source>
        <dbReference type="EMBL" id="KAF2102406.1"/>
    </source>
</evidence>
<gene>
    <name evidence="2" type="ORF">NA57DRAFT_12439</name>
</gene>
<dbReference type="AlphaFoldDB" id="A0A9P4IQI5"/>
<dbReference type="PANTHER" id="PTHR43662:SF3">
    <property type="entry name" value="DOMAIN PROTEIN, PUTATIVE (AFU_ORTHOLOGUE AFUA_6G11970)-RELATED"/>
    <property type="match status" value="1"/>
</dbReference>
<dbReference type="PANTHER" id="PTHR43662">
    <property type="match status" value="1"/>
</dbReference>
<dbReference type="PROSITE" id="PS51212">
    <property type="entry name" value="WSC"/>
    <property type="match status" value="1"/>
</dbReference>
<feature type="non-terminal residue" evidence="2">
    <location>
        <position position="1"/>
    </location>
</feature>
<dbReference type="Pfam" id="PF01822">
    <property type="entry name" value="WSC"/>
    <property type="match status" value="1"/>
</dbReference>
<protein>
    <submittedName>
        <fullName evidence="2">WSC-domain-containing protein</fullName>
    </submittedName>
</protein>
<comment type="caution">
    <text evidence="2">The sequence shown here is derived from an EMBL/GenBank/DDBJ whole genome shotgun (WGS) entry which is preliminary data.</text>
</comment>
<proteinExistence type="predicted"/>
<feature type="domain" description="WSC" evidence="1">
    <location>
        <begin position="366"/>
        <end position="464"/>
    </location>
</feature>
<dbReference type="InterPro" id="IPR018535">
    <property type="entry name" value="DUF1996"/>
</dbReference>